<feature type="domain" description="Guanylate cyclase" evidence="1">
    <location>
        <begin position="104"/>
        <end position="242"/>
    </location>
</feature>
<dbReference type="SUPFAM" id="SSF55073">
    <property type="entry name" value="Nucleotide cyclase"/>
    <property type="match status" value="1"/>
</dbReference>
<comment type="caution">
    <text evidence="2">The sequence shown here is derived from an EMBL/GenBank/DDBJ whole genome shotgun (WGS) entry which is preliminary data.</text>
</comment>
<name>A0A328B7I1_9CAUL</name>
<dbReference type="AlphaFoldDB" id="A0A328B7I1"/>
<dbReference type="GO" id="GO:0035556">
    <property type="term" value="P:intracellular signal transduction"/>
    <property type="evidence" value="ECO:0007669"/>
    <property type="project" value="InterPro"/>
</dbReference>
<dbReference type="PANTHER" id="PTHR43081:SF1">
    <property type="entry name" value="ADENYLATE CYCLASE, TERMINAL-DIFFERENTIATION SPECIFIC"/>
    <property type="match status" value="1"/>
</dbReference>
<dbReference type="PANTHER" id="PTHR43081">
    <property type="entry name" value="ADENYLATE CYCLASE, TERMINAL-DIFFERENTIATION SPECIFIC-RELATED"/>
    <property type="match status" value="1"/>
</dbReference>
<evidence type="ECO:0000313" key="3">
    <source>
        <dbReference type="Proteomes" id="UP000249524"/>
    </source>
</evidence>
<evidence type="ECO:0000259" key="1">
    <source>
        <dbReference type="PROSITE" id="PS50125"/>
    </source>
</evidence>
<dbReference type="OrthoDB" id="9789782at2"/>
<dbReference type="InterPro" id="IPR001054">
    <property type="entry name" value="A/G_cyclase"/>
</dbReference>
<organism evidence="2 3">
    <name type="scientific">Phenylobacterium kunshanense</name>
    <dbReference type="NCBI Taxonomy" id="1445034"/>
    <lineage>
        <taxon>Bacteria</taxon>
        <taxon>Pseudomonadati</taxon>
        <taxon>Pseudomonadota</taxon>
        <taxon>Alphaproteobacteria</taxon>
        <taxon>Caulobacterales</taxon>
        <taxon>Caulobacteraceae</taxon>
        <taxon>Phenylobacterium</taxon>
    </lineage>
</organism>
<protein>
    <recommendedName>
        <fullName evidence="1">Guanylate cyclase domain-containing protein</fullName>
    </recommendedName>
</protein>
<sequence>MSVVTFEPVEGRPSLLSQLAGLFGARPRTHRRVTPDSEAPALSWPGMAGLSPDEVEAWRPICDVAARLAEAPPPATPAAPAHILDRVLAELEGVAAHHETRDVTVLFADVRGFTSFAQALRDNPRRLADLIGGILDPLSDVVLAHGGVIDKYMGDCVMAFWGAPDDDPDHARHAVQAARAMLGAMDAVNAWVAEAFADLGLPRIEIGIGVNSGECVVGNVGSRRRFDYSVLGDPVNVASRLEGLCKDFGTPLMVGEETARRLTGDAVLQDIGQVALRGRAGRQRVYGLASAAD</sequence>
<gene>
    <name evidence="2" type="ORF">DJ019_17600</name>
</gene>
<evidence type="ECO:0000313" key="2">
    <source>
        <dbReference type="EMBL" id="RAK63083.1"/>
    </source>
</evidence>
<dbReference type="RefSeq" id="WP_111277470.1">
    <property type="nucleotide sequence ID" value="NZ_QFYS01000009.1"/>
</dbReference>
<accession>A0A328B7I1</accession>
<reference evidence="2 3" key="1">
    <citation type="submission" date="2018-05" db="EMBL/GenBank/DDBJ databases">
        <authorList>
            <person name="Lanie J.A."/>
            <person name="Ng W.-L."/>
            <person name="Kazmierczak K.M."/>
            <person name="Andrzejewski T.M."/>
            <person name="Davidsen T.M."/>
            <person name="Wayne K.J."/>
            <person name="Tettelin H."/>
            <person name="Glass J.I."/>
            <person name="Rusch D."/>
            <person name="Podicherti R."/>
            <person name="Tsui H.-C.T."/>
            <person name="Winkler M.E."/>
        </authorList>
    </citation>
    <scope>NUCLEOTIDE SEQUENCE [LARGE SCALE GENOMIC DNA]</scope>
    <source>
        <strain evidence="2 3">BUT-10</strain>
    </source>
</reference>
<dbReference type="EMBL" id="QFYS01000009">
    <property type="protein sequence ID" value="RAK63083.1"/>
    <property type="molecule type" value="Genomic_DNA"/>
</dbReference>
<dbReference type="PROSITE" id="PS50125">
    <property type="entry name" value="GUANYLATE_CYCLASE_2"/>
    <property type="match status" value="1"/>
</dbReference>
<dbReference type="Gene3D" id="3.30.70.1230">
    <property type="entry name" value="Nucleotide cyclase"/>
    <property type="match status" value="1"/>
</dbReference>
<dbReference type="Pfam" id="PF00211">
    <property type="entry name" value="Guanylate_cyc"/>
    <property type="match status" value="1"/>
</dbReference>
<dbReference type="Proteomes" id="UP000249524">
    <property type="component" value="Unassembled WGS sequence"/>
</dbReference>
<dbReference type="CDD" id="cd07302">
    <property type="entry name" value="CHD"/>
    <property type="match status" value="1"/>
</dbReference>
<dbReference type="GO" id="GO:0004016">
    <property type="term" value="F:adenylate cyclase activity"/>
    <property type="evidence" value="ECO:0007669"/>
    <property type="project" value="UniProtKB-ARBA"/>
</dbReference>
<keyword evidence="3" id="KW-1185">Reference proteome</keyword>
<dbReference type="InterPro" id="IPR050697">
    <property type="entry name" value="Adenylyl/Guanylyl_Cyclase_3/4"/>
</dbReference>
<proteinExistence type="predicted"/>
<dbReference type="InterPro" id="IPR029787">
    <property type="entry name" value="Nucleotide_cyclase"/>
</dbReference>
<dbReference type="SMART" id="SM00044">
    <property type="entry name" value="CYCc"/>
    <property type="match status" value="1"/>
</dbReference>
<dbReference type="GO" id="GO:0006171">
    <property type="term" value="P:cAMP biosynthetic process"/>
    <property type="evidence" value="ECO:0007669"/>
    <property type="project" value="TreeGrafter"/>
</dbReference>